<keyword evidence="2" id="KW-1185">Reference proteome</keyword>
<comment type="caution">
    <text evidence="1">The sequence shown here is derived from an EMBL/GenBank/DDBJ whole genome shotgun (WGS) entry which is preliminary data.</text>
</comment>
<proteinExistence type="predicted"/>
<evidence type="ECO:0000313" key="1">
    <source>
        <dbReference type="EMBL" id="MDA4848354.1"/>
    </source>
</evidence>
<protein>
    <submittedName>
        <fullName evidence="1">Uncharacterized protein</fullName>
    </submittedName>
</protein>
<reference evidence="1" key="1">
    <citation type="submission" date="2022-11" db="EMBL/GenBank/DDBJ databases">
        <title>Hoeflea poritis sp. nov., isolated from scleractinian coral Porites lutea.</title>
        <authorList>
            <person name="Zhang G."/>
            <person name="Wei Q."/>
            <person name="Cai L."/>
        </authorList>
    </citation>
    <scope>NUCLEOTIDE SEQUENCE</scope>
    <source>
        <strain evidence="1">E7-10</strain>
    </source>
</reference>
<gene>
    <name evidence="1" type="ORF">OOZ53_23555</name>
</gene>
<sequence length="148" mass="17147">MLRFDLVPYVRVGPIEFGETQASVIEKLGPPYKVFHRHKGERELTLSYRDLFLFVDLDQNNGNVEAVIFYGDANFFVEDVEILKLKNSDAIAYLKRIDILMEKQSIDLLISRRCGIAIRENNYEERVLDEDDDEDETGSVLAFAKGYY</sequence>
<dbReference type="RefSeq" id="WP_271092215.1">
    <property type="nucleotide sequence ID" value="NZ_JAPJZH010000022.1"/>
</dbReference>
<name>A0ABT4VUI6_9HYPH</name>
<dbReference type="EMBL" id="JAPJZH010000022">
    <property type="protein sequence ID" value="MDA4848354.1"/>
    <property type="molecule type" value="Genomic_DNA"/>
</dbReference>
<organism evidence="1 2">
    <name type="scientific">Hoeflea poritis</name>
    <dbReference type="NCBI Taxonomy" id="2993659"/>
    <lineage>
        <taxon>Bacteria</taxon>
        <taxon>Pseudomonadati</taxon>
        <taxon>Pseudomonadota</taxon>
        <taxon>Alphaproteobacteria</taxon>
        <taxon>Hyphomicrobiales</taxon>
        <taxon>Rhizobiaceae</taxon>
        <taxon>Hoeflea</taxon>
    </lineage>
</organism>
<evidence type="ECO:0000313" key="2">
    <source>
        <dbReference type="Proteomes" id="UP001148313"/>
    </source>
</evidence>
<dbReference type="Proteomes" id="UP001148313">
    <property type="component" value="Unassembled WGS sequence"/>
</dbReference>
<accession>A0ABT4VUI6</accession>